<organism evidence="6 7">
    <name type="scientific">Marinobacter daqiaonensis</name>
    <dbReference type="NCBI Taxonomy" id="650891"/>
    <lineage>
        <taxon>Bacteria</taxon>
        <taxon>Pseudomonadati</taxon>
        <taxon>Pseudomonadota</taxon>
        <taxon>Gammaproteobacteria</taxon>
        <taxon>Pseudomonadales</taxon>
        <taxon>Marinobacteraceae</taxon>
        <taxon>Marinobacter</taxon>
    </lineage>
</organism>
<comment type="function">
    <text evidence="4">Part of the outer membrane protein assembly complex, which is involved in assembly and insertion of beta-barrel proteins into the outer membrane.</text>
</comment>
<dbReference type="GO" id="GO:0051205">
    <property type="term" value="P:protein insertion into membrane"/>
    <property type="evidence" value="ECO:0007669"/>
    <property type="project" value="UniProtKB-UniRule"/>
</dbReference>
<dbReference type="InterPro" id="IPR037873">
    <property type="entry name" value="BamE-like"/>
</dbReference>
<dbReference type="PANTHER" id="PTHR37482:SF1">
    <property type="entry name" value="OUTER MEMBRANE PROTEIN ASSEMBLY FACTOR BAME"/>
    <property type="match status" value="1"/>
</dbReference>
<feature type="domain" description="Outer membrane protein assembly factor BamE" evidence="5">
    <location>
        <begin position="32"/>
        <end position="100"/>
    </location>
</feature>
<keyword evidence="7" id="KW-1185">Reference proteome</keyword>
<dbReference type="AlphaFoldDB" id="A0A1I6HXK8"/>
<evidence type="ECO:0000256" key="4">
    <source>
        <dbReference type="HAMAP-Rule" id="MF_00925"/>
    </source>
</evidence>
<dbReference type="PANTHER" id="PTHR37482">
    <property type="entry name" value="OUTER MEMBRANE PROTEIN ASSEMBLY FACTOR BAME"/>
    <property type="match status" value="1"/>
</dbReference>
<keyword evidence="2 4" id="KW-0472">Membrane</keyword>
<keyword evidence="4" id="KW-0564">Palmitate</keyword>
<name>A0A1I6HXK8_9GAMM</name>
<dbReference type="PROSITE" id="PS51257">
    <property type="entry name" value="PROKAR_LIPOPROTEIN"/>
    <property type="match status" value="1"/>
</dbReference>
<accession>A0A1I6HXK8</accession>
<dbReference type="Pfam" id="PF04355">
    <property type="entry name" value="BamE"/>
    <property type="match status" value="1"/>
</dbReference>
<dbReference type="Gene3D" id="3.30.1450.10">
    <property type="match status" value="1"/>
</dbReference>
<evidence type="ECO:0000256" key="2">
    <source>
        <dbReference type="ARBA" id="ARBA00023136"/>
    </source>
</evidence>
<evidence type="ECO:0000259" key="5">
    <source>
        <dbReference type="Pfam" id="PF04355"/>
    </source>
</evidence>
<comment type="subcellular location">
    <subcellularLocation>
        <location evidence="4">Cell outer membrane</location>
        <topology evidence="4">Lipid-anchor</topology>
    </subcellularLocation>
</comment>
<keyword evidence="1 4" id="KW-0732">Signal</keyword>
<comment type="subunit">
    <text evidence="4">Part of the Bam complex.</text>
</comment>
<sequence>MHPIRKLVPALLLLTLTGCVFPGVYKINIQQGNIVTEEELAQLEPGMTRAQVHSALGTPLVLNPADTSVEYYVYTFQEAGGEIREQKVIVHYDNDTYSHSEKQLLDDLPAY</sequence>
<evidence type="ECO:0000256" key="1">
    <source>
        <dbReference type="ARBA" id="ARBA00022729"/>
    </source>
</evidence>
<dbReference type="GO" id="GO:0030674">
    <property type="term" value="F:protein-macromolecule adaptor activity"/>
    <property type="evidence" value="ECO:0007669"/>
    <property type="project" value="TreeGrafter"/>
</dbReference>
<dbReference type="InterPro" id="IPR026592">
    <property type="entry name" value="BamE"/>
</dbReference>
<keyword evidence="4" id="KW-0449">Lipoprotein</keyword>
<dbReference type="EMBL" id="FOYW01000001">
    <property type="protein sequence ID" value="SFR59176.1"/>
    <property type="molecule type" value="Genomic_DNA"/>
</dbReference>
<proteinExistence type="inferred from homology"/>
<evidence type="ECO:0000256" key="3">
    <source>
        <dbReference type="ARBA" id="ARBA00023237"/>
    </source>
</evidence>
<protein>
    <recommendedName>
        <fullName evidence="4">Outer membrane protein assembly factor BamE</fullName>
    </recommendedName>
</protein>
<reference evidence="6 7" key="1">
    <citation type="submission" date="2016-10" db="EMBL/GenBank/DDBJ databases">
        <authorList>
            <person name="de Groot N.N."/>
        </authorList>
    </citation>
    <scope>NUCLEOTIDE SEQUENCE [LARGE SCALE GENOMIC DNA]</scope>
    <source>
        <strain evidence="6 7">CGMCC 1.9167</strain>
    </source>
</reference>
<dbReference type="STRING" id="650891.SAMN05216203_1637"/>
<dbReference type="Proteomes" id="UP000198644">
    <property type="component" value="Unassembled WGS sequence"/>
</dbReference>
<evidence type="ECO:0000313" key="7">
    <source>
        <dbReference type="Proteomes" id="UP000198644"/>
    </source>
</evidence>
<dbReference type="InterPro" id="IPR007450">
    <property type="entry name" value="BamE_dom"/>
</dbReference>
<dbReference type="HAMAP" id="MF_00925">
    <property type="entry name" value="OM_assembly_BamE"/>
    <property type="match status" value="1"/>
</dbReference>
<keyword evidence="3 4" id="KW-0998">Cell outer membrane</keyword>
<dbReference type="RefSeq" id="WP_227662857.1">
    <property type="nucleotide sequence ID" value="NZ_FOYW01000001.1"/>
</dbReference>
<dbReference type="GO" id="GO:1990063">
    <property type="term" value="C:Bam protein complex"/>
    <property type="evidence" value="ECO:0007669"/>
    <property type="project" value="TreeGrafter"/>
</dbReference>
<dbReference type="GO" id="GO:0043165">
    <property type="term" value="P:Gram-negative-bacterium-type cell outer membrane assembly"/>
    <property type="evidence" value="ECO:0007669"/>
    <property type="project" value="UniProtKB-UniRule"/>
</dbReference>
<comment type="similarity">
    <text evidence="4">Belongs to the BamE family.</text>
</comment>
<gene>
    <name evidence="4" type="primary">bamE</name>
    <name evidence="6" type="ORF">SAMN05216203_1637</name>
</gene>
<evidence type="ECO:0000313" key="6">
    <source>
        <dbReference type="EMBL" id="SFR59176.1"/>
    </source>
</evidence>